<reference evidence="10" key="1">
    <citation type="submission" date="2017-02" db="UniProtKB">
        <authorList>
            <consortium name="WormBaseParasite"/>
        </authorList>
    </citation>
    <scope>IDENTIFICATION</scope>
</reference>
<feature type="domain" description="Centriolar and ciliogenesis-associated protein HYLS1 C-terminal" evidence="8">
    <location>
        <begin position="25"/>
        <end position="71"/>
    </location>
</feature>
<dbReference type="PANTHER" id="PTHR34174">
    <property type="entry name" value="HYDROLETHALUS SYNDROME PROTEIN 1"/>
    <property type="match status" value="1"/>
</dbReference>
<sequence>MVEKLALKFVAAIRPVFCPPPGGLSFRHDPVKMLELYKRAWSNNPPPGEKKRLSLRWKVREFMMQREISSKSYSDLNKPRRINPEWVPRSYL</sequence>
<keyword evidence="7" id="KW-0966">Cell projection</keyword>
<dbReference type="AlphaFoldDB" id="A0A0N5AZH4"/>
<keyword evidence="5" id="KW-0970">Cilium biogenesis/degradation</keyword>
<dbReference type="GO" id="GO:0060271">
    <property type="term" value="P:cilium assembly"/>
    <property type="evidence" value="ECO:0007669"/>
    <property type="project" value="TreeGrafter"/>
</dbReference>
<organism evidence="9 10">
    <name type="scientific">Syphacia muris</name>
    <dbReference type="NCBI Taxonomy" id="451379"/>
    <lineage>
        <taxon>Eukaryota</taxon>
        <taxon>Metazoa</taxon>
        <taxon>Ecdysozoa</taxon>
        <taxon>Nematoda</taxon>
        <taxon>Chromadorea</taxon>
        <taxon>Rhabditida</taxon>
        <taxon>Spirurina</taxon>
        <taxon>Oxyuridomorpha</taxon>
        <taxon>Oxyuroidea</taxon>
        <taxon>Oxyuridae</taxon>
        <taxon>Syphacia</taxon>
    </lineage>
</organism>
<evidence type="ECO:0000256" key="1">
    <source>
        <dbReference type="ARBA" id="ARBA00004114"/>
    </source>
</evidence>
<evidence type="ECO:0000256" key="5">
    <source>
        <dbReference type="ARBA" id="ARBA00022794"/>
    </source>
</evidence>
<keyword evidence="4" id="KW-0963">Cytoplasm</keyword>
<proteinExistence type="inferred from homology"/>
<evidence type="ECO:0000259" key="8">
    <source>
        <dbReference type="Pfam" id="PF15311"/>
    </source>
</evidence>
<protein>
    <submittedName>
        <fullName evidence="10">HYLS1_C domain-containing protein</fullName>
    </submittedName>
</protein>
<evidence type="ECO:0000256" key="6">
    <source>
        <dbReference type="ARBA" id="ARBA00023212"/>
    </source>
</evidence>
<accession>A0A0N5AZH4</accession>
<dbReference type="GO" id="GO:0005814">
    <property type="term" value="C:centriole"/>
    <property type="evidence" value="ECO:0007669"/>
    <property type="project" value="UniProtKB-SubCell"/>
</dbReference>
<dbReference type="InterPro" id="IPR027918">
    <property type="entry name" value="HYLS1_C_dom"/>
</dbReference>
<comment type="subcellular location">
    <subcellularLocation>
        <location evidence="2">Cell projection</location>
        <location evidence="2">Cilium</location>
    </subcellularLocation>
    <subcellularLocation>
        <location evidence="1">Cytoplasm</location>
        <location evidence="1">Cytoskeleton</location>
        <location evidence="1">Microtubule organizing center</location>
        <location evidence="1">Centrosome</location>
        <location evidence="1">Centriole</location>
    </subcellularLocation>
</comment>
<dbReference type="WBParaSite" id="SMUV_0001039901-mRNA-1">
    <property type="protein sequence ID" value="SMUV_0001039901-mRNA-1"/>
    <property type="gene ID" value="SMUV_0001039901"/>
</dbReference>
<dbReference type="InterPro" id="IPR052319">
    <property type="entry name" value="Centriolar_ciliogenesis_assoc"/>
</dbReference>
<evidence type="ECO:0000256" key="7">
    <source>
        <dbReference type="ARBA" id="ARBA00023273"/>
    </source>
</evidence>
<evidence type="ECO:0000256" key="2">
    <source>
        <dbReference type="ARBA" id="ARBA00004138"/>
    </source>
</evidence>
<dbReference type="Proteomes" id="UP000046393">
    <property type="component" value="Unplaced"/>
</dbReference>
<dbReference type="Pfam" id="PF15311">
    <property type="entry name" value="HYLS1_C"/>
    <property type="match status" value="1"/>
</dbReference>
<name>A0A0N5AZH4_9BILA</name>
<dbReference type="GO" id="GO:0097730">
    <property type="term" value="C:non-motile cilium"/>
    <property type="evidence" value="ECO:0007669"/>
    <property type="project" value="TreeGrafter"/>
</dbReference>
<comment type="similarity">
    <text evidence="3">Belongs to the HYLS1 family.</text>
</comment>
<evidence type="ECO:0000256" key="3">
    <source>
        <dbReference type="ARBA" id="ARBA00010091"/>
    </source>
</evidence>
<evidence type="ECO:0000256" key="4">
    <source>
        <dbReference type="ARBA" id="ARBA00022490"/>
    </source>
</evidence>
<keyword evidence="9" id="KW-1185">Reference proteome</keyword>
<keyword evidence="6" id="KW-0206">Cytoskeleton</keyword>
<evidence type="ECO:0000313" key="10">
    <source>
        <dbReference type="WBParaSite" id="SMUV_0001039901-mRNA-1"/>
    </source>
</evidence>
<dbReference type="PANTHER" id="PTHR34174:SF1">
    <property type="entry name" value="CENTRIOLAR AND CILIOGENESIS-ASSOCIATED PROTEIN HYLS1"/>
    <property type="match status" value="1"/>
</dbReference>
<evidence type="ECO:0000313" key="9">
    <source>
        <dbReference type="Proteomes" id="UP000046393"/>
    </source>
</evidence>